<feature type="transmembrane region" description="Helical" evidence="1">
    <location>
        <begin position="12"/>
        <end position="40"/>
    </location>
</feature>
<gene>
    <name evidence="3" type="ORF">ACFQJ7_05230</name>
</gene>
<keyword evidence="1" id="KW-1133">Transmembrane helix</keyword>
<dbReference type="NCBIfam" id="TIGR02537">
    <property type="entry name" value="arch_flag_Nterm"/>
    <property type="match status" value="1"/>
</dbReference>
<sequence length="179" mass="18512">MQLKQLFEEDDAVSPVIGVILMVAITVILAAVIATFVLGLGEQVSETAPQASFSFSVEEGDLNGTEDSWGNTYNATSGAGTAFAEGSANASLSIQHTGGPNVDSSLLGVTGSNASLNSGDAPEYDDFSKSTDTAYNASQMSAGETATIFVEYGDSITVVWTSEDGETSATLQTFEVPEE</sequence>
<feature type="domain" description="Archaeal Type IV pilin N-terminal" evidence="2">
    <location>
        <begin position="11"/>
        <end position="110"/>
    </location>
</feature>
<keyword evidence="1" id="KW-0812">Transmembrane</keyword>
<evidence type="ECO:0000256" key="1">
    <source>
        <dbReference type="SAM" id="Phobius"/>
    </source>
</evidence>
<evidence type="ECO:0000259" key="2">
    <source>
        <dbReference type="Pfam" id="PF07790"/>
    </source>
</evidence>
<evidence type="ECO:0000313" key="4">
    <source>
        <dbReference type="Proteomes" id="UP001596414"/>
    </source>
</evidence>
<keyword evidence="1" id="KW-0472">Membrane</keyword>
<organism evidence="3 4">
    <name type="scientific">Halovenus rubra</name>
    <dbReference type="NCBI Taxonomy" id="869890"/>
    <lineage>
        <taxon>Archaea</taxon>
        <taxon>Methanobacteriati</taxon>
        <taxon>Methanobacteriota</taxon>
        <taxon>Stenosarchaea group</taxon>
        <taxon>Halobacteria</taxon>
        <taxon>Halobacteriales</taxon>
        <taxon>Haloarculaceae</taxon>
        <taxon>Halovenus</taxon>
    </lineage>
</organism>
<dbReference type="RefSeq" id="WP_267636438.1">
    <property type="nucleotide sequence ID" value="NZ_JAODIY010000004.1"/>
</dbReference>
<dbReference type="AlphaFoldDB" id="A0ABD5X5V4"/>
<protein>
    <submittedName>
        <fullName evidence="3">Type IV pilin N-terminal domain-containing protein</fullName>
    </submittedName>
</protein>
<reference evidence="3 4" key="1">
    <citation type="journal article" date="2014" name="Int. J. Syst. Evol. Microbiol.">
        <title>Complete genome sequence of Corynebacterium casei LMG S-19264T (=DSM 44701T), isolated from a smear-ripened cheese.</title>
        <authorList>
            <consortium name="US DOE Joint Genome Institute (JGI-PGF)"/>
            <person name="Walter F."/>
            <person name="Albersmeier A."/>
            <person name="Kalinowski J."/>
            <person name="Ruckert C."/>
        </authorList>
    </citation>
    <scope>NUCLEOTIDE SEQUENCE [LARGE SCALE GENOMIC DNA]</scope>
    <source>
        <strain evidence="3 4">CGMCC 4.7215</strain>
    </source>
</reference>
<dbReference type="InterPro" id="IPR012859">
    <property type="entry name" value="Pilin_N_archaeal"/>
</dbReference>
<comment type="caution">
    <text evidence="3">The sequence shown here is derived from an EMBL/GenBank/DDBJ whole genome shotgun (WGS) entry which is preliminary data.</text>
</comment>
<evidence type="ECO:0000313" key="3">
    <source>
        <dbReference type="EMBL" id="MFC7125442.1"/>
    </source>
</evidence>
<accession>A0ABD5X5V4</accession>
<dbReference type="Pfam" id="PF07790">
    <property type="entry name" value="Pilin_N"/>
    <property type="match status" value="1"/>
</dbReference>
<name>A0ABD5X5V4_9EURY</name>
<dbReference type="EMBL" id="JBHSZQ010000004">
    <property type="protein sequence ID" value="MFC7125442.1"/>
    <property type="molecule type" value="Genomic_DNA"/>
</dbReference>
<proteinExistence type="predicted"/>
<dbReference type="Proteomes" id="UP001596414">
    <property type="component" value="Unassembled WGS sequence"/>
</dbReference>
<dbReference type="InterPro" id="IPR013373">
    <property type="entry name" value="Flagellin/pilin_N_arc"/>
</dbReference>